<feature type="repeat" description="ANK" evidence="12">
    <location>
        <begin position="166"/>
        <end position="198"/>
    </location>
</feature>
<evidence type="ECO:0000256" key="10">
    <source>
        <dbReference type="ARBA" id="ARBA00023043"/>
    </source>
</evidence>
<evidence type="ECO:0000256" key="3">
    <source>
        <dbReference type="ARBA" id="ARBA00022483"/>
    </source>
</evidence>
<dbReference type="PROSITE" id="PS50088">
    <property type="entry name" value="ANK_REPEAT"/>
    <property type="match status" value="4"/>
</dbReference>
<evidence type="ECO:0000313" key="15">
    <source>
        <dbReference type="Proteomes" id="UP001054837"/>
    </source>
</evidence>
<dbReference type="GO" id="GO:0044218">
    <property type="term" value="C:other organism cell membrane"/>
    <property type="evidence" value="ECO:0007669"/>
    <property type="project" value="UniProtKB-KW"/>
</dbReference>
<dbReference type="InterPro" id="IPR001496">
    <property type="entry name" value="SOCS_box"/>
</dbReference>
<evidence type="ECO:0000256" key="12">
    <source>
        <dbReference type="PROSITE-ProRule" id="PRU00023"/>
    </source>
</evidence>
<comment type="subcellular location">
    <subcellularLocation>
        <location evidence="2">Secreted</location>
    </subcellularLocation>
    <subcellularLocation>
        <location evidence="1">Target cell membrane</location>
    </subcellularLocation>
</comment>
<feature type="repeat" description="ANK" evidence="12">
    <location>
        <begin position="238"/>
        <end position="270"/>
    </location>
</feature>
<dbReference type="GO" id="GO:0006887">
    <property type="term" value="P:exocytosis"/>
    <property type="evidence" value="ECO:0007669"/>
    <property type="project" value="UniProtKB-KW"/>
</dbReference>
<evidence type="ECO:0000313" key="14">
    <source>
        <dbReference type="EMBL" id="GIY00967.1"/>
    </source>
</evidence>
<dbReference type="GO" id="GO:0044231">
    <property type="term" value="C:host cell presynaptic membrane"/>
    <property type="evidence" value="ECO:0007669"/>
    <property type="project" value="UniProtKB-KW"/>
</dbReference>
<dbReference type="Gene3D" id="1.25.40.20">
    <property type="entry name" value="Ankyrin repeat-containing domain"/>
    <property type="match status" value="4"/>
</dbReference>
<dbReference type="GO" id="GO:0005576">
    <property type="term" value="C:extracellular region"/>
    <property type="evidence" value="ECO:0007669"/>
    <property type="project" value="UniProtKB-SubCell"/>
</dbReference>
<evidence type="ECO:0000256" key="8">
    <source>
        <dbReference type="ARBA" id="ARBA00022737"/>
    </source>
</evidence>
<keyword evidence="3" id="KW-0268">Exocytosis</keyword>
<dbReference type="SMART" id="SM00248">
    <property type="entry name" value="ANK"/>
    <property type="match status" value="11"/>
</dbReference>
<evidence type="ECO:0000256" key="4">
    <source>
        <dbReference type="ARBA" id="ARBA00022525"/>
    </source>
</evidence>
<keyword evidence="6" id="KW-0800">Toxin</keyword>
<dbReference type="AlphaFoldDB" id="A0AAV4PV74"/>
<dbReference type="EMBL" id="BPLQ01003504">
    <property type="protein sequence ID" value="GIY00967.1"/>
    <property type="molecule type" value="Genomic_DNA"/>
</dbReference>
<feature type="repeat" description="ANK" evidence="12">
    <location>
        <begin position="133"/>
        <end position="165"/>
    </location>
</feature>
<dbReference type="SUPFAM" id="SSF48403">
    <property type="entry name" value="Ankyrin repeat"/>
    <property type="match status" value="2"/>
</dbReference>
<evidence type="ECO:0000256" key="11">
    <source>
        <dbReference type="ARBA" id="ARBA00023298"/>
    </source>
</evidence>
<organism evidence="14 15">
    <name type="scientific">Caerostris darwini</name>
    <dbReference type="NCBI Taxonomy" id="1538125"/>
    <lineage>
        <taxon>Eukaryota</taxon>
        <taxon>Metazoa</taxon>
        <taxon>Ecdysozoa</taxon>
        <taxon>Arthropoda</taxon>
        <taxon>Chelicerata</taxon>
        <taxon>Arachnida</taxon>
        <taxon>Araneae</taxon>
        <taxon>Araneomorphae</taxon>
        <taxon>Entelegynae</taxon>
        <taxon>Araneoidea</taxon>
        <taxon>Araneidae</taxon>
        <taxon>Caerostris</taxon>
    </lineage>
</organism>
<feature type="domain" description="SOCS box" evidence="13">
    <location>
        <begin position="523"/>
        <end position="564"/>
    </location>
</feature>
<dbReference type="InterPro" id="IPR002110">
    <property type="entry name" value="Ankyrin_rpt"/>
</dbReference>
<comment type="caution">
    <text evidence="14">The sequence shown here is derived from an EMBL/GenBank/DDBJ whole genome shotgun (WGS) entry which is preliminary data.</text>
</comment>
<accession>A0AAV4PV74</accession>
<protein>
    <submittedName>
        <fullName evidence="14">Ankyrin repeat and SOCS box protein 3</fullName>
    </submittedName>
</protein>
<dbReference type="InterPro" id="IPR036770">
    <property type="entry name" value="Ankyrin_rpt-contain_sf"/>
</dbReference>
<keyword evidence="11" id="KW-0472">Membrane</keyword>
<name>A0AAV4PV74_9ARAC</name>
<keyword evidence="5" id="KW-1052">Target cell membrane</keyword>
<evidence type="ECO:0000259" key="13">
    <source>
        <dbReference type="Pfam" id="PF07525"/>
    </source>
</evidence>
<evidence type="ECO:0000256" key="9">
    <source>
        <dbReference type="ARBA" id="ARBA00023028"/>
    </source>
</evidence>
<keyword evidence="4" id="KW-0964">Secreted</keyword>
<dbReference type="Proteomes" id="UP001054837">
    <property type="component" value="Unassembled WGS sequence"/>
</dbReference>
<evidence type="ECO:0000256" key="7">
    <source>
        <dbReference type="ARBA" id="ARBA00022699"/>
    </source>
</evidence>
<sequence>MKRGLDPDQGTSSSYPRSIKVMNFAAPWNNTCSTVGRVAREGNVNLLNELLRENKPVDVADNRGWRPLHEAVASSIECLTVLLKHGGSDINWTSHEGETALLLACKRHEGCVASAFVNLLLEHGADPNILDNEQDSPLLAAIRHKNRYVVQQLISAGANVNSADFSKWTPLHEAATKQDTAILELLLSKNAAIDVQDECGITPIFTAAQHGFENCLKKLISAAKERNRKDIIDMGAEDWATPLMIAAQQGFVDCVKILLEAGADPDLKTSDNATALHLAVQGDNKLCAEILMDKMKLDPLIKKFHPSTYVDTDMICPLHLAVEWKSYGSLQALIAGGFSPDSLYHCTEQNFLRILPYQPKSETALSFAVSKQDKKSIAVLLGAGASTNPPSRESSHPVAKAMLNPEPDIFNILIAAGTNISHQRREGHTNEIFLYSLLTSKTYMKLLLYHGYDVNICFLAESEIFYFIRCAATFLRREKISLCEFSNLMLKFLINTKKVQDAFLKLNRQFEEDITDVINKLDQPTSLMRMCSIKIRQHLYSIHGVNLPCAIQNLDLPSLMKDFLSCRNDLM</sequence>
<keyword evidence="9" id="KW-0638">Presynaptic neurotoxin</keyword>
<keyword evidence="10 12" id="KW-0040">ANK repeat</keyword>
<keyword evidence="15" id="KW-1185">Reference proteome</keyword>
<evidence type="ECO:0000256" key="1">
    <source>
        <dbReference type="ARBA" id="ARBA00004175"/>
    </source>
</evidence>
<dbReference type="GO" id="GO:0090729">
    <property type="term" value="F:toxin activity"/>
    <property type="evidence" value="ECO:0007669"/>
    <property type="project" value="UniProtKB-KW"/>
</dbReference>
<gene>
    <name evidence="14" type="primary">ASB3</name>
    <name evidence="14" type="ORF">CDAR_446881</name>
</gene>
<dbReference type="Pfam" id="PF00023">
    <property type="entry name" value="Ank"/>
    <property type="match status" value="1"/>
</dbReference>
<keyword evidence="7" id="KW-0528">Neurotoxin</keyword>
<reference evidence="14 15" key="1">
    <citation type="submission" date="2021-06" db="EMBL/GenBank/DDBJ databases">
        <title>Caerostris darwini draft genome.</title>
        <authorList>
            <person name="Kono N."/>
            <person name="Arakawa K."/>
        </authorList>
    </citation>
    <scope>NUCLEOTIDE SEQUENCE [LARGE SCALE GENOMIC DNA]</scope>
</reference>
<dbReference type="PROSITE" id="PS50297">
    <property type="entry name" value="ANK_REP_REGION"/>
    <property type="match status" value="4"/>
</dbReference>
<dbReference type="PANTHER" id="PTHR24123">
    <property type="entry name" value="ANKYRIN REPEAT-CONTAINING"/>
    <property type="match status" value="1"/>
</dbReference>
<proteinExistence type="predicted"/>
<dbReference type="Pfam" id="PF12796">
    <property type="entry name" value="Ank_2"/>
    <property type="match status" value="2"/>
</dbReference>
<evidence type="ECO:0000256" key="5">
    <source>
        <dbReference type="ARBA" id="ARBA00022537"/>
    </source>
</evidence>
<dbReference type="CDD" id="cd03716">
    <property type="entry name" value="SOCS_ASB_like"/>
    <property type="match status" value="1"/>
</dbReference>
<keyword evidence="11" id="KW-1053">Target membrane</keyword>
<dbReference type="InterPro" id="IPR051165">
    <property type="entry name" value="Multifunctional_ANK_Repeat"/>
</dbReference>
<dbReference type="PANTHER" id="PTHR24123:SF33">
    <property type="entry name" value="PROTEIN HOS4"/>
    <property type="match status" value="1"/>
</dbReference>
<feature type="repeat" description="ANK" evidence="12">
    <location>
        <begin position="96"/>
        <end position="132"/>
    </location>
</feature>
<dbReference type="Pfam" id="PF07525">
    <property type="entry name" value="SOCS_box"/>
    <property type="match status" value="1"/>
</dbReference>
<keyword evidence="8" id="KW-0677">Repeat</keyword>
<evidence type="ECO:0000256" key="6">
    <source>
        <dbReference type="ARBA" id="ARBA00022656"/>
    </source>
</evidence>
<evidence type="ECO:0000256" key="2">
    <source>
        <dbReference type="ARBA" id="ARBA00004613"/>
    </source>
</evidence>